<gene>
    <name evidence="3" type="ORF">WN944_010452</name>
</gene>
<proteinExistence type="predicted"/>
<comment type="caution">
    <text evidence="3">The sequence shown here is derived from an EMBL/GenBank/DDBJ whole genome shotgun (WGS) entry which is preliminary data.</text>
</comment>
<evidence type="ECO:0000256" key="1">
    <source>
        <dbReference type="SAM" id="MobiDB-lite"/>
    </source>
</evidence>
<dbReference type="Proteomes" id="UP001428341">
    <property type="component" value="Unassembled WGS sequence"/>
</dbReference>
<feature type="domain" description="FAR1" evidence="2">
    <location>
        <begin position="61"/>
        <end position="119"/>
    </location>
</feature>
<evidence type="ECO:0000313" key="4">
    <source>
        <dbReference type="Proteomes" id="UP001428341"/>
    </source>
</evidence>
<feature type="region of interest" description="Disordered" evidence="1">
    <location>
        <begin position="13"/>
        <end position="54"/>
    </location>
</feature>
<protein>
    <recommendedName>
        <fullName evidence="2">FAR1 domain-containing protein</fullName>
    </recommendedName>
</protein>
<reference evidence="3 4" key="1">
    <citation type="submission" date="2024-05" db="EMBL/GenBank/DDBJ databases">
        <title>Haplotype-resolved chromosome-level genome assembly of Huyou (Citrus changshanensis).</title>
        <authorList>
            <person name="Miao C."/>
            <person name="Chen W."/>
            <person name="Wu Y."/>
            <person name="Wang L."/>
            <person name="Zhao S."/>
            <person name="Grierson D."/>
            <person name="Xu C."/>
            <person name="Chen K."/>
        </authorList>
    </citation>
    <scope>NUCLEOTIDE SEQUENCE [LARGE SCALE GENOMIC DNA]</scope>
    <source>
        <strain evidence="3">01-14</strain>
        <tissue evidence="3">Leaf</tissue>
    </source>
</reference>
<accession>A0AAP0MU53</accession>
<dbReference type="PANTHER" id="PTHR46328">
    <property type="entry name" value="FAR-RED IMPAIRED RESPONSIVE (FAR1) FAMILY PROTEIN-RELATED"/>
    <property type="match status" value="1"/>
</dbReference>
<dbReference type="EMBL" id="JBCGBO010000002">
    <property type="protein sequence ID" value="KAK9222021.1"/>
    <property type="molecule type" value="Genomic_DNA"/>
</dbReference>
<keyword evidence="4" id="KW-1185">Reference proteome</keyword>
<name>A0AAP0MU53_9ROSI</name>
<dbReference type="Pfam" id="PF03101">
    <property type="entry name" value="FAR1"/>
    <property type="match status" value="1"/>
</dbReference>
<evidence type="ECO:0000259" key="2">
    <source>
        <dbReference type="Pfam" id="PF03101"/>
    </source>
</evidence>
<dbReference type="AlphaFoldDB" id="A0AAP0MU53"/>
<dbReference type="PANTHER" id="PTHR46328:SF14">
    <property type="entry name" value="FAR-RED IMPAIRED RESPONSIVE (FAR1) FAMILY PROTEIN"/>
    <property type="match status" value="1"/>
</dbReference>
<evidence type="ECO:0000313" key="3">
    <source>
        <dbReference type="EMBL" id="KAK9222021.1"/>
    </source>
</evidence>
<sequence length="209" mass="23860">MNRGQRHFQYLITEAADNNGDSNESIDDRRESDNIPRGSMGPEPNINSKESMSEDKVDMCYREYARRVGYGVRRHNNRRNVNGNIIGRMWVCNRERFRPAKHIKERSRQREAKAITRTGQHRVGATNSSRICHQYCHNKNICTTRTSTDRGVTLGALSDSWLEHLHPSTNSDSSISTLNTGTFPRHLNYIATSSSAPTNYGQFENSKSI</sequence>
<organism evidence="3 4">
    <name type="scientific">Citrus x changshan-huyou</name>
    <dbReference type="NCBI Taxonomy" id="2935761"/>
    <lineage>
        <taxon>Eukaryota</taxon>
        <taxon>Viridiplantae</taxon>
        <taxon>Streptophyta</taxon>
        <taxon>Embryophyta</taxon>
        <taxon>Tracheophyta</taxon>
        <taxon>Spermatophyta</taxon>
        <taxon>Magnoliopsida</taxon>
        <taxon>eudicotyledons</taxon>
        <taxon>Gunneridae</taxon>
        <taxon>Pentapetalae</taxon>
        <taxon>rosids</taxon>
        <taxon>malvids</taxon>
        <taxon>Sapindales</taxon>
        <taxon>Rutaceae</taxon>
        <taxon>Aurantioideae</taxon>
        <taxon>Citrus</taxon>
    </lineage>
</organism>
<dbReference type="InterPro" id="IPR004330">
    <property type="entry name" value="FAR1_DNA_bnd_dom"/>
</dbReference>